<organism evidence="4 6">
    <name type="scientific">Candidatus Phytoplasma solani</name>
    <dbReference type="NCBI Taxonomy" id="69896"/>
    <lineage>
        <taxon>Bacteria</taxon>
        <taxon>Bacillati</taxon>
        <taxon>Mycoplasmatota</taxon>
        <taxon>Mollicutes</taxon>
        <taxon>Acholeplasmatales</taxon>
        <taxon>Acholeplasmataceae</taxon>
        <taxon>Candidatus Phytoplasma</taxon>
        <taxon>16SrXII (Stolbur group)</taxon>
    </lineage>
</organism>
<dbReference type="EMBL" id="MPBG01000015">
    <property type="protein sequence ID" value="RMI87602.1"/>
    <property type="molecule type" value="Genomic_DNA"/>
</dbReference>
<evidence type="ECO:0000259" key="2">
    <source>
        <dbReference type="Pfam" id="PF13274"/>
    </source>
</evidence>
<evidence type="ECO:0000313" key="5">
    <source>
        <dbReference type="EMBL" id="RMI89227.1"/>
    </source>
</evidence>
<keyword evidence="1" id="KW-0175">Coiled coil</keyword>
<feature type="coiled-coil region" evidence="1">
    <location>
        <begin position="5"/>
        <end position="32"/>
    </location>
</feature>
<evidence type="ECO:0000313" key="4">
    <source>
        <dbReference type="EMBL" id="RMI88646.1"/>
    </source>
</evidence>
<dbReference type="Proteomes" id="UP000283896">
    <property type="component" value="Unassembled WGS sequence"/>
</dbReference>
<dbReference type="AlphaFoldDB" id="A0A421NXC0"/>
<protein>
    <recommendedName>
        <fullName evidence="2">Antitoxin SocA-like Panacea domain-containing protein</fullName>
    </recommendedName>
</protein>
<accession>A0A421NXC0</accession>
<gene>
    <name evidence="5" type="ORF">PSSA1_v1c1070</name>
    <name evidence="4" type="ORF">PSSA1_v1c3750</name>
    <name evidence="3" type="ORF">PSSA1_v1c6930</name>
</gene>
<reference evidence="6" key="1">
    <citation type="submission" date="2016-11" db="EMBL/GenBank/DDBJ databases">
        <title>Genome sequence of Candidatus Phytoplasma solani strain SA-1.</title>
        <authorList>
            <person name="Haryono M."/>
            <person name="Samarzija I."/>
            <person name="Seruga Music M."/>
            <person name="Hogenhout S."/>
            <person name="Kuo C.-H."/>
        </authorList>
    </citation>
    <scope>NUCLEOTIDE SEQUENCE [LARGE SCALE GENOMIC DNA]</scope>
    <source>
        <strain evidence="6">SA-1</strain>
    </source>
</reference>
<comment type="caution">
    <text evidence="4">The sequence shown here is derived from an EMBL/GenBank/DDBJ whole genome shotgun (WGS) entry which is preliminary data.</text>
</comment>
<dbReference type="EMBL" id="MPBG01000001">
    <property type="protein sequence ID" value="RMI89227.1"/>
    <property type="molecule type" value="Genomic_DNA"/>
</dbReference>
<dbReference type="Pfam" id="PF13274">
    <property type="entry name" value="SocA_Panacea"/>
    <property type="match status" value="1"/>
</dbReference>
<evidence type="ECO:0000313" key="6">
    <source>
        <dbReference type="Proteomes" id="UP000283896"/>
    </source>
</evidence>
<sequence>MTNKFNQIIKNIKKIEKQITKLNKKFEILKEKCYNVNNRSNFQKGLIMENLEKVNVFDVAKYLLDNCPQKYGTGITQMQKLLYYAQGEHLIRYQQPLFTEEIQAWPLGPVVAHVYYQFVKCRSEKKDFFEYNCSKKILTKKILDILDLVLKKHGYKEPQTLIEQTHNEDPWKNTYHPNKKFSNSVISHEKIYLFFQNQK</sequence>
<dbReference type="EMBL" id="MPBG01000005">
    <property type="protein sequence ID" value="RMI88646.1"/>
    <property type="molecule type" value="Genomic_DNA"/>
</dbReference>
<dbReference type="RefSeq" id="WP_238603307.1">
    <property type="nucleotide sequence ID" value="NZ_CP103786.1"/>
</dbReference>
<reference evidence="4" key="2">
    <citation type="journal article" date="2019" name="Syst. Appl. Microbiol.">
        <title>The genome of 'Candidatus Phytoplasma solani' strain SA-1 is highly dynamic and prone to adopting foreign sequences.</title>
        <authorList>
            <person name="Music M.S."/>
            <person name="Samarzija I."/>
            <person name="Hogenhout S.A."/>
            <person name="Haryono M."/>
            <person name="Cho S.T."/>
            <person name="Kuo C.H."/>
        </authorList>
    </citation>
    <scope>NUCLEOTIDE SEQUENCE</scope>
    <source>
        <strain evidence="4">SA-1</strain>
    </source>
</reference>
<feature type="domain" description="Antitoxin SocA-like Panacea" evidence="2">
    <location>
        <begin position="79"/>
        <end position="172"/>
    </location>
</feature>
<dbReference type="InterPro" id="IPR025272">
    <property type="entry name" value="SocA_Panacea"/>
</dbReference>
<evidence type="ECO:0000313" key="3">
    <source>
        <dbReference type="EMBL" id="RMI87602.1"/>
    </source>
</evidence>
<evidence type="ECO:0000256" key="1">
    <source>
        <dbReference type="SAM" id="Coils"/>
    </source>
</evidence>
<proteinExistence type="predicted"/>
<keyword evidence="6" id="KW-1185">Reference proteome</keyword>
<name>A0A421NXC0_9MOLU</name>